<evidence type="ECO:0000313" key="2">
    <source>
        <dbReference type="EMBL" id="SBS48699.1"/>
    </source>
</evidence>
<name>A0A1A8UK58_NOTFU</name>
<dbReference type="AlphaFoldDB" id="A0A1A8UK58"/>
<accession>A0A1A8UK58</accession>
<organism evidence="2">
    <name type="scientific">Nothobranchius furzeri</name>
    <name type="common">Turquoise killifish</name>
    <dbReference type="NCBI Taxonomy" id="105023"/>
    <lineage>
        <taxon>Eukaryota</taxon>
        <taxon>Metazoa</taxon>
        <taxon>Chordata</taxon>
        <taxon>Craniata</taxon>
        <taxon>Vertebrata</taxon>
        <taxon>Euteleostomi</taxon>
        <taxon>Actinopterygii</taxon>
        <taxon>Neopterygii</taxon>
        <taxon>Teleostei</taxon>
        <taxon>Neoteleostei</taxon>
        <taxon>Acanthomorphata</taxon>
        <taxon>Ovalentaria</taxon>
        <taxon>Atherinomorphae</taxon>
        <taxon>Cyprinodontiformes</taxon>
        <taxon>Nothobranchiidae</taxon>
        <taxon>Nothobranchius</taxon>
    </lineage>
</organism>
<feature type="region of interest" description="Disordered" evidence="1">
    <location>
        <begin position="1"/>
        <end position="45"/>
    </location>
</feature>
<evidence type="ECO:0000256" key="1">
    <source>
        <dbReference type="SAM" id="MobiDB-lite"/>
    </source>
</evidence>
<feature type="non-terminal residue" evidence="2">
    <location>
        <position position="1"/>
    </location>
</feature>
<feature type="non-terminal residue" evidence="2">
    <location>
        <position position="72"/>
    </location>
</feature>
<proteinExistence type="predicted"/>
<sequence length="72" mass="8309">VLTISLFPPQTKERKKETAKTQSPRPTSSTNKKTHKETIQPASHHLNRLLKETHREKEACFDQQVCVGKTRE</sequence>
<gene>
    <name evidence="2" type="primary">Nfu_g_1_004091</name>
</gene>
<reference evidence="2" key="2">
    <citation type="submission" date="2016-06" db="EMBL/GenBank/DDBJ databases">
        <title>The genome of a short-lived fish provides insights into sex chromosome evolution and the genetic control of aging.</title>
        <authorList>
            <person name="Reichwald K."/>
            <person name="Felder M."/>
            <person name="Petzold A."/>
            <person name="Koch P."/>
            <person name="Groth M."/>
            <person name="Platzer M."/>
        </authorList>
    </citation>
    <scope>NUCLEOTIDE SEQUENCE</scope>
    <source>
        <tissue evidence="2">Brain</tissue>
    </source>
</reference>
<protein>
    <submittedName>
        <fullName evidence="2">Uncharacterized protein</fullName>
    </submittedName>
</protein>
<reference evidence="2" key="1">
    <citation type="submission" date="2016-05" db="EMBL/GenBank/DDBJ databases">
        <authorList>
            <person name="Lavstsen T."/>
            <person name="Jespersen J.S."/>
        </authorList>
    </citation>
    <scope>NUCLEOTIDE SEQUENCE</scope>
    <source>
        <tissue evidence="2">Brain</tissue>
    </source>
</reference>
<dbReference type="EMBL" id="HAEJ01008242">
    <property type="protein sequence ID" value="SBS48699.1"/>
    <property type="molecule type" value="Transcribed_RNA"/>
</dbReference>
<feature type="compositionally biased region" description="Polar residues" evidence="1">
    <location>
        <begin position="20"/>
        <end position="31"/>
    </location>
</feature>